<dbReference type="AlphaFoldDB" id="A0A3P3W1R1"/>
<reference evidence="1 3" key="1">
    <citation type="submission" date="2018-11" db="EMBL/GenBank/DDBJ databases">
        <title>Flavobacterium sp. nov., YIM 102701-2 draft genome.</title>
        <authorList>
            <person name="Li G."/>
            <person name="Jiang Y."/>
        </authorList>
    </citation>
    <scope>NUCLEOTIDE SEQUENCE [LARGE SCALE GENOMIC DNA]</scope>
    <source>
        <strain evidence="1 3">YIM 102701-2</strain>
    </source>
</reference>
<comment type="caution">
    <text evidence="1">The sequence shown here is derived from an EMBL/GenBank/DDBJ whole genome shotgun (WGS) entry which is preliminary data.</text>
</comment>
<sequence length="254" mass="29819">MFNLKKYYFDGIDKQGNALILYYAELKLFGFKIPYSSFILSLDETTEEISKLRKSIIGLNNSSFSNSSLKISGNWDTQSHSISEVLWQENNSKINWNCIVPKAEFEVEINNQMFSGLGYSEILEMNFVPWKMPISTLKWGRFLSENHTIIWIEWIGKQPLKKVFWNGKLIEDVDISDNEIHFKNQNTKLLFENPISIKDEKLLQIADSYPFLKIFFKNKFLNSREMKFKSQSTLINPENSENGFSLYETVLWEI</sequence>
<dbReference type="EMBL" id="RQVQ01000036">
    <property type="protein sequence ID" value="RRJ88955.1"/>
    <property type="molecule type" value="Genomic_DNA"/>
</dbReference>
<proteinExistence type="predicted"/>
<organism evidence="1 3">
    <name type="scientific">Paenimyroides tangerinum</name>
    <dbReference type="NCBI Taxonomy" id="2488728"/>
    <lineage>
        <taxon>Bacteria</taxon>
        <taxon>Pseudomonadati</taxon>
        <taxon>Bacteroidota</taxon>
        <taxon>Flavobacteriia</taxon>
        <taxon>Flavobacteriales</taxon>
        <taxon>Flavobacteriaceae</taxon>
        <taxon>Paenimyroides</taxon>
    </lineage>
</organism>
<dbReference type="OrthoDB" id="1422574at2"/>
<dbReference type="Proteomes" id="UP000275719">
    <property type="component" value="Unassembled WGS sequence"/>
</dbReference>
<evidence type="ECO:0000313" key="3">
    <source>
        <dbReference type="Proteomes" id="UP000275719"/>
    </source>
</evidence>
<gene>
    <name evidence="2" type="ORF">EG240_03910</name>
    <name evidence="1" type="ORF">EG240_13185</name>
</gene>
<accession>A0A3P3W1R1</accession>
<keyword evidence="3" id="KW-1185">Reference proteome</keyword>
<evidence type="ECO:0000313" key="2">
    <source>
        <dbReference type="EMBL" id="RRJ92331.1"/>
    </source>
</evidence>
<dbReference type="RefSeq" id="WP_125017634.1">
    <property type="nucleotide sequence ID" value="NZ_RQVQ01000006.1"/>
</dbReference>
<dbReference type="EMBL" id="RQVQ01000006">
    <property type="protein sequence ID" value="RRJ92331.1"/>
    <property type="molecule type" value="Genomic_DNA"/>
</dbReference>
<evidence type="ECO:0000313" key="1">
    <source>
        <dbReference type="EMBL" id="RRJ88955.1"/>
    </source>
</evidence>
<name>A0A3P3W1R1_9FLAO</name>
<protein>
    <submittedName>
        <fullName evidence="1">Uncharacterized protein</fullName>
    </submittedName>
</protein>